<evidence type="ECO:0000256" key="2">
    <source>
        <dbReference type="ARBA" id="ARBA00009399"/>
    </source>
</evidence>
<keyword evidence="3 6" id="KW-0812">Transmembrane</keyword>
<dbReference type="RefSeq" id="WP_248733347.1">
    <property type="nucleotide sequence ID" value="NZ_CALBWS010000001.1"/>
</dbReference>
<reference evidence="8" key="1">
    <citation type="submission" date="2022-04" db="EMBL/GenBank/DDBJ databases">
        <authorList>
            <person name="Criscuolo A."/>
        </authorList>
    </citation>
    <scope>NUCLEOTIDE SEQUENCE</scope>
    <source>
        <strain evidence="8">CIP111895</strain>
    </source>
</reference>
<name>A0ABM9EK73_9BACI</name>
<dbReference type="PANTHER" id="PTHR38459:SF1">
    <property type="entry name" value="PROPHAGE BACTOPRENOL-LINKED GLUCOSE TRANSLOCASE HOMOLOG"/>
    <property type="match status" value="1"/>
</dbReference>
<keyword evidence="9" id="KW-1185">Reference proteome</keyword>
<organism evidence="8 9">
    <name type="scientific">Neobacillus rhizosphaerae</name>
    <dbReference type="NCBI Taxonomy" id="2880965"/>
    <lineage>
        <taxon>Bacteria</taxon>
        <taxon>Bacillati</taxon>
        <taxon>Bacillota</taxon>
        <taxon>Bacilli</taxon>
        <taxon>Bacillales</taxon>
        <taxon>Bacillaceae</taxon>
        <taxon>Neobacillus</taxon>
    </lineage>
</organism>
<dbReference type="Proteomes" id="UP000838308">
    <property type="component" value="Unassembled WGS sequence"/>
</dbReference>
<evidence type="ECO:0000256" key="3">
    <source>
        <dbReference type="ARBA" id="ARBA00022692"/>
    </source>
</evidence>
<comment type="similarity">
    <text evidence="2">Belongs to the GtrA family.</text>
</comment>
<feature type="transmembrane region" description="Helical" evidence="6">
    <location>
        <begin position="5"/>
        <end position="27"/>
    </location>
</feature>
<dbReference type="PANTHER" id="PTHR38459">
    <property type="entry name" value="PROPHAGE BACTOPRENOL-LINKED GLUCOSE TRANSLOCASE HOMOLOG"/>
    <property type="match status" value="1"/>
</dbReference>
<gene>
    <name evidence="8" type="ORF">BACCIP111895_00116</name>
</gene>
<evidence type="ECO:0000313" key="8">
    <source>
        <dbReference type="EMBL" id="CAH2712983.1"/>
    </source>
</evidence>
<dbReference type="EMBL" id="CALBWS010000001">
    <property type="protein sequence ID" value="CAH2712983.1"/>
    <property type="molecule type" value="Genomic_DNA"/>
</dbReference>
<feature type="transmembrane region" description="Helical" evidence="6">
    <location>
        <begin position="33"/>
        <end position="56"/>
    </location>
</feature>
<evidence type="ECO:0000256" key="4">
    <source>
        <dbReference type="ARBA" id="ARBA00022989"/>
    </source>
</evidence>
<keyword evidence="5 6" id="KW-0472">Membrane</keyword>
<comment type="subcellular location">
    <subcellularLocation>
        <location evidence="1">Membrane</location>
        <topology evidence="1">Multi-pass membrane protein</topology>
    </subcellularLocation>
</comment>
<keyword evidence="4 6" id="KW-1133">Transmembrane helix</keyword>
<dbReference type="InterPro" id="IPR051401">
    <property type="entry name" value="GtrA_CellWall_Glycosyl"/>
</dbReference>
<evidence type="ECO:0000313" key="9">
    <source>
        <dbReference type="Proteomes" id="UP000838308"/>
    </source>
</evidence>
<feature type="transmembrane region" description="Helical" evidence="6">
    <location>
        <begin position="106"/>
        <end position="124"/>
    </location>
</feature>
<evidence type="ECO:0000256" key="5">
    <source>
        <dbReference type="ARBA" id="ARBA00023136"/>
    </source>
</evidence>
<evidence type="ECO:0000256" key="6">
    <source>
        <dbReference type="SAM" id="Phobius"/>
    </source>
</evidence>
<evidence type="ECO:0000259" key="7">
    <source>
        <dbReference type="Pfam" id="PF04138"/>
    </source>
</evidence>
<accession>A0ABM9EK73</accession>
<dbReference type="InterPro" id="IPR007267">
    <property type="entry name" value="GtrA_DPMS_TM"/>
</dbReference>
<protein>
    <recommendedName>
        <fullName evidence="7">GtrA/DPMS transmembrane domain-containing protein</fullName>
    </recommendedName>
</protein>
<evidence type="ECO:0000256" key="1">
    <source>
        <dbReference type="ARBA" id="ARBA00004141"/>
    </source>
</evidence>
<comment type="caution">
    <text evidence="8">The sequence shown here is derived from an EMBL/GenBank/DDBJ whole genome shotgun (WGS) entry which is preliminary data.</text>
</comment>
<proteinExistence type="inferred from homology"/>
<sequence>MNYPFVRFIMVGMINTIVGLSVMYLLLHALGLSYWMSTFVGNSIGAGVSFFLNKYFTFKSKDSVTKSALRFIIVILCCYFIAYDIGRSFVVWILKNNDFINSDVKTDLSILVGTCLYTVLNYFGQKIFVFSKKNTAIKENLGLSNKSLK</sequence>
<feature type="transmembrane region" description="Helical" evidence="6">
    <location>
        <begin position="68"/>
        <end position="94"/>
    </location>
</feature>
<feature type="domain" description="GtrA/DPMS transmembrane" evidence="7">
    <location>
        <begin position="7"/>
        <end position="130"/>
    </location>
</feature>
<dbReference type="Pfam" id="PF04138">
    <property type="entry name" value="GtrA_DPMS_TM"/>
    <property type="match status" value="1"/>
</dbReference>